<dbReference type="Proteomes" id="UP000288805">
    <property type="component" value="Unassembled WGS sequence"/>
</dbReference>
<organism evidence="2 3">
    <name type="scientific">Vitis vinifera</name>
    <name type="common">Grape</name>
    <dbReference type="NCBI Taxonomy" id="29760"/>
    <lineage>
        <taxon>Eukaryota</taxon>
        <taxon>Viridiplantae</taxon>
        <taxon>Streptophyta</taxon>
        <taxon>Embryophyta</taxon>
        <taxon>Tracheophyta</taxon>
        <taxon>Spermatophyta</taxon>
        <taxon>Magnoliopsida</taxon>
        <taxon>eudicotyledons</taxon>
        <taxon>Gunneridae</taxon>
        <taxon>Pentapetalae</taxon>
        <taxon>rosids</taxon>
        <taxon>Vitales</taxon>
        <taxon>Vitaceae</taxon>
        <taxon>Viteae</taxon>
        <taxon>Vitis</taxon>
    </lineage>
</organism>
<reference evidence="2 3" key="1">
    <citation type="journal article" date="2018" name="PLoS Genet.">
        <title>Population sequencing reveals clonal diversity and ancestral inbreeding in the grapevine cultivar Chardonnay.</title>
        <authorList>
            <person name="Roach M.J."/>
            <person name="Johnson D.L."/>
            <person name="Bohlmann J."/>
            <person name="van Vuuren H.J."/>
            <person name="Jones S.J."/>
            <person name="Pretorius I.S."/>
            <person name="Schmidt S.A."/>
            <person name="Borneman A.R."/>
        </authorList>
    </citation>
    <scope>NUCLEOTIDE SEQUENCE [LARGE SCALE GENOMIC DNA]</scope>
    <source>
        <strain evidence="3">cv. Chardonnay</strain>
        <tissue evidence="2">Leaf</tissue>
    </source>
</reference>
<proteinExistence type="predicted"/>
<name>A0A438J050_VITVI</name>
<sequence length="332" mass="37180">MWWWACHSTLFSYGARSRFQTLVAEKTEVEEDGVCSPRAKGGGQSPCCIPSSDIFVPYAAKSEGDGSEAPLFVQSVLSSKVDRASMAMLPTATKEALLEEAARFSGASILPLLQGVGSPLLLLLSLFLGVVLIEACLKRASSRELNVETISKCPLKVVLPNGSPLELTKNLERSLRGRMATQSREAFAMDLNRVASRIDWLENKLLEFSRGATNGDKQKSLKSLIRSQRVDLVCLQESKVQKMSTQMVRSLGASRFLDWRVVEAWGALGDGGEMRKGRTPFRKEDAMKQFAFEDLKKREFVLSFEEKEVKRHALEDYTKWTLMEEISWRQKS</sequence>
<protein>
    <recommendedName>
        <fullName evidence="4">Endonuclease/exonuclease/phosphatase domain-containing protein</fullName>
    </recommendedName>
</protein>
<keyword evidence="1" id="KW-0472">Membrane</keyword>
<dbReference type="AlphaFoldDB" id="A0A438J050"/>
<feature type="transmembrane region" description="Helical" evidence="1">
    <location>
        <begin position="120"/>
        <end position="137"/>
    </location>
</feature>
<evidence type="ECO:0000313" key="2">
    <source>
        <dbReference type="EMBL" id="RVX02338.1"/>
    </source>
</evidence>
<gene>
    <name evidence="2" type="ORF">CK203_028359</name>
</gene>
<comment type="caution">
    <text evidence="2">The sequence shown here is derived from an EMBL/GenBank/DDBJ whole genome shotgun (WGS) entry which is preliminary data.</text>
</comment>
<dbReference type="EMBL" id="QGNW01000071">
    <property type="protein sequence ID" value="RVX02338.1"/>
    <property type="molecule type" value="Genomic_DNA"/>
</dbReference>
<accession>A0A438J050</accession>
<evidence type="ECO:0000313" key="3">
    <source>
        <dbReference type="Proteomes" id="UP000288805"/>
    </source>
</evidence>
<evidence type="ECO:0008006" key="4">
    <source>
        <dbReference type="Google" id="ProtNLM"/>
    </source>
</evidence>
<keyword evidence="1" id="KW-0812">Transmembrane</keyword>
<keyword evidence="1" id="KW-1133">Transmembrane helix</keyword>
<evidence type="ECO:0000256" key="1">
    <source>
        <dbReference type="SAM" id="Phobius"/>
    </source>
</evidence>